<dbReference type="EMBL" id="BMAW01055543">
    <property type="protein sequence ID" value="GFT01413.1"/>
    <property type="molecule type" value="Genomic_DNA"/>
</dbReference>
<reference evidence="1" key="1">
    <citation type="submission" date="2020-08" db="EMBL/GenBank/DDBJ databases">
        <title>Multicomponent nature underlies the extraordinary mechanical properties of spider dragline silk.</title>
        <authorList>
            <person name="Kono N."/>
            <person name="Nakamura H."/>
            <person name="Mori M."/>
            <person name="Yoshida Y."/>
            <person name="Ohtoshi R."/>
            <person name="Malay A.D."/>
            <person name="Moran D.A.P."/>
            <person name="Tomita M."/>
            <person name="Numata K."/>
            <person name="Arakawa K."/>
        </authorList>
    </citation>
    <scope>NUCLEOTIDE SEQUENCE</scope>
</reference>
<comment type="caution">
    <text evidence="1">The sequence shown here is derived from an EMBL/GenBank/DDBJ whole genome shotgun (WGS) entry which is preliminary data.</text>
</comment>
<keyword evidence="2" id="KW-1185">Reference proteome</keyword>
<evidence type="ECO:0000313" key="1">
    <source>
        <dbReference type="EMBL" id="GFT01413.1"/>
    </source>
</evidence>
<proteinExistence type="predicted"/>
<sequence>MDVLHLVPVSRDRGFKNQSAEAGGKKGFLPICTCPTTANEQLIILRFWNLFPSLSGNETDFFFYSALAS</sequence>
<protein>
    <submittedName>
        <fullName evidence="1">Uncharacterized protein</fullName>
    </submittedName>
</protein>
<accession>A0A8X6N9N9</accession>
<evidence type="ECO:0000313" key="2">
    <source>
        <dbReference type="Proteomes" id="UP000887013"/>
    </source>
</evidence>
<gene>
    <name evidence="1" type="ORF">NPIL_32841</name>
</gene>
<dbReference type="AlphaFoldDB" id="A0A8X6N9N9"/>
<name>A0A8X6N9N9_NEPPI</name>
<organism evidence="1 2">
    <name type="scientific">Nephila pilipes</name>
    <name type="common">Giant wood spider</name>
    <name type="synonym">Nephila maculata</name>
    <dbReference type="NCBI Taxonomy" id="299642"/>
    <lineage>
        <taxon>Eukaryota</taxon>
        <taxon>Metazoa</taxon>
        <taxon>Ecdysozoa</taxon>
        <taxon>Arthropoda</taxon>
        <taxon>Chelicerata</taxon>
        <taxon>Arachnida</taxon>
        <taxon>Araneae</taxon>
        <taxon>Araneomorphae</taxon>
        <taxon>Entelegynae</taxon>
        <taxon>Araneoidea</taxon>
        <taxon>Nephilidae</taxon>
        <taxon>Nephila</taxon>
    </lineage>
</organism>
<dbReference type="Proteomes" id="UP000887013">
    <property type="component" value="Unassembled WGS sequence"/>
</dbReference>